<dbReference type="InterPro" id="IPR001279">
    <property type="entry name" value="Metallo-B-lactamas"/>
</dbReference>
<dbReference type="CDD" id="cd06262">
    <property type="entry name" value="metallo-hydrolase-like_MBL-fold"/>
    <property type="match status" value="1"/>
</dbReference>
<dbReference type="Pfam" id="PF00753">
    <property type="entry name" value="Lactamase_B"/>
    <property type="match status" value="1"/>
</dbReference>
<protein>
    <submittedName>
        <fullName evidence="6">Hydrolase (Metallo-beta-lactamase)</fullName>
    </submittedName>
</protein>
<dbReference type="PANTHER" id="PTHR46233:SF3">
    <property type="entry name" value="HYDROXYACYLGLUTATHIONE HYDROLASE GLOC"/>
    <property type="match status" value="1"/>
</dbReference>
<organism evidence="6 7">
    <name type="scientific">Campylobacter geochelonis</name>
    <dbReference type="NCBI Taxonomy" id="1780362"/>
    <lineage>
        <taxon>Bacteria</taxon>
        <taxon>Pseudomonadati</taxon>
        <taxon>Campylobacterota</taxon>
        <taxon>Epsilonproteobacteria</taxon>
        <taxon>Campylobacterales</taxon>
        <taxon>Campylobacteraceae</taxon>
        <taxon>Campylobacter</taxon>
    </lineage>
</organism>
<reference evidence="6 7" key="1">
    <citation type="submission" date="2016-02" db="EMBL/GenBank/DDBJ databases">
        <authorList>
            <consortium name="Pathogen Informatics"/>
        </authorList>
    </citation>
    <scope>NUCLEOTIDE SEQUENCE [LARGE SCALE GENOMIC DNA]</scope>
    <source>
        <strain evidence="6 7">RC20</strain>
    </source>
</reference>
<evidence type="ECO:0000313" key="7">
    <source>
        <dbReference type="Proteomes" id="UP000069632"/>
    </source>
</evidence>
<comment type="cofactor">
    <cofactor evidence="1">
        <name>Zn(2+)</name>
        <dbReference type="ChEBI" id="CHEBI:29105"/>
    </cofactor>
</comment>
<evidence type="ECO:0000256" key="4">
    <source>
        <dbReference type="ARBA" id="ARBA00022833"/>
    </source>
</evidence>
<gene>
    <name evidence="6" type="ORF">ERS672216_00803</name>
</gene>
<evidence type="ECO:0000256" key="1">
    <source>
        <dbReference type="ARBA" id="ARBA00001947"/>
    </source>
</evidence>
<dbReference type="AlphaFoldDB" id="A0A128EG75"/>
<proteinExistence type="predicted"/>
<dbReference type="InterPro" id="IPR051453">
    <property type="entry name" value="MBL_Glyoxalase_II"/>
</dbReference>
<dbReference type="PANTHER" id="PTHR46233">
    <property type="entry name" value="HYDROXYACYLGLUTATHIONE HYDROLASE GLOC"/>
    <property type="match status" value="1"/>
</dbReference>
<feature type="domain" description="Metallo-beta-lactamase" evidence="5">
    <location>
        <begin position="12"/>
        <end position="179"/>
    </location>
</feature>
<keyword evidence="2" id="KW-0479">Metal-binding</keyword>
<dbReference type="RefSeq" id="WP_075540122.1">
    <property type="nucleotide sequence ID" value="NZ_CP053844.1"/>
</dbReference>
<keyword evidence="3 6" id="KW-0378">Hydrolase</keyword>
<sequence>MEIIKKAFGSVVTNCYIVKTDAGELVIDPGEGSYGWIKQNTSNILAVLNTHAHYDHVFDDGLLQADGLKVYIHKDDDFMLNSTQHGLLPTPCKADVLASDGDEFKFGASDEVSVKFHHFAGHTPGCCMLEIGGVMFSGDFLFNGSIGRYDFPFSSAVEMKKSLLKALKIEENFTLYPGHGVSTTLFNERETMEYFLRYL</sequence>
<dbReference type="GO" id="GO:0016787">
    <property type="term" value="F:hydrolase activity"/>
    <property type="evidence" value="ECO:0007669"/>
    <property type="project" value="UniProtKB-KW"/>
</dbReference>
<evidence type="ECO:0000256" key="3">
    <source>
        <dbReference type="ARBA" id="ARBA00022801"/>
    </source>
</evidence>
<dbReference type="SUPFAM" id="SSF56281">
    <property type="entry name" value="Metallo-hydrolase/oxidoreductase"/>
    <property type="match status" value="1"/>
</dbReference>
<evidence type="ECO:0000259" key="5">
    <source>
        <dbReference type="SMART" id="SM00849"/>
    </source>
</evidence>
<dbReference type="EMBL" id="FIZP01000002">
    <property type="protein sequence ID" value="CZE47258.1"/>
    <property type="molecule type" value="Genomic_DNA"/>
</dbReference>
<dbReference type="GO" id="GO:0046872">
    <property type="term" value="F:metal ion binding"/>
    <property type="evidence" value="ECO:0007669"/>
    <property type="project" value="UniProtKB-KW"/>
</dbReference>
<dbReference type="Gene3D" id="3.60.15.10">
    <property type="entry name" value="Ribonuclease Z/Hydroxyacylglutathione hydrolase-like"/>
    <property type="match status" value="1"/>
</dbReference>
<dbReference type="InterPro" id="IPR036866">
    <property type="entry name" value="RibonucZ/Hydroxyglut_hydro"/>
</dbReference>
<dbReference type="Proteomes" id="UP000069632">
    <property type="component" value="Unassembled WGS sequence"/>
</dbReference>
<evidence type="ECO:0000313" key="6">
    <source>
        <dbReference type="EMBL" id="CZE47258.1"/>
    </source>
</evidence>
<dbReference type="OrthoDB" id="9802991at2"/>
<keyword evidence="4" id="KW-0862">Zinc</keyword>
<keyword evidence="7" id="KW-1185">Reference proteome</keyword>
<accession>A0A128EG75</accession>
<evidence type="ECO:0000256" key="2">
    <source>
        <dbReference type="ARBA" id="ARBA00022723"/>
    </source>
</evidence>
<dbReference type="SMART" id="SM00849">
    <property type="entry name" value="Lactamase_B"/>
    <property type="match status" value="1"/>
</dbReference>
<name>A0A128EG75_9BACT</name>